<evidence type="ECO:0000313" key="2">
    <source>
        <dbReference type="Proteomes" id="UP001442494"/>
    </source>
</evidence>
<name>A0ABV0JKY7_9CYAN</name>
<accession>A0ABV0JKY7</accession>
<sequence length="48" mass="5518">MRFLSIRGPGLSAFAAILARKSQKIAMWQKIRIVEAYSTEIYISFQLI</sequence>
<dbReference type="RefSeq" id="WP_190418466.1">
    <property type="nucleotide sequence ID" value="NZ_JAMPKK010000009.1"/>
</dbReference>
<gene>
    <name evidence="1" type="ORF">NDI37_06450</name>
</gene>
<organism evidence="1 2">
    <name type="scientific">Funiculus sociatus GB2-A5</name>
    <dbReference type="NCBI Taxonomy" id="2933946"/>
    <lineage>
        <taxon>Bacteria</taxon>
        <taxon>Bacillati</taxon>
        <taxon>Cyanobacteriota</taxon>
        <taxon>Cyanophyceae</taxon>
        <taxon>Coleofasciculales</taxon>
        <taxon>Coleofasciculaceae</taxon>
        <taxon>Funiculus</taxon>
    </lineage>
</organism>
<evidence type="ECO:0000313" key="1">
    <source>
        <dbReference type="EMBL" id="MEP0864103.1"/>
    </source>
</evidence>
<keyword evidence="2" id="KW-1185">Reference proteome</keyword>
<protein>
    <submittedName>
        <fullName evidence="1">AAA-like domain-containing protein</fullName>
    </submittedName>
</protein>
<dbReference type="EMBL" id="JAMPKK010000009">
    <property type="protein sequence ID" value="MEP0864103.1"/>
    <property type="molecule type" value="Genomic_DNA"/>
</dbReference>
<reference evidence="1 2" key="1">
    <citation type="submission" date="2022-04" db="EMBL/GenBank/DDBJ databases">
        <title>Positive selection, recombination, and allopatry shape intraspecific diversity of widespread and dominant cyanobacteria.</title>
        <authorList>
            <person name="Wei J."/>
            <person name="Shu W."/>
            <person name="Hu C."/>
        </authorList>
    </citation>
    <scope>NUCLEOTIDE SEQUENCE [LARGE SCALE GENOMIC DNA]</scope>
    <source>
        <strain evidence="1 2">GB2-A5</strain>
    </source>
</reference>
<comment type="caution">
    <text evidence="1">The sequence shown here is derived from an EMBL/GenBank/DDBJ whole genome shotgun (WGS) entry which is preliminary data.</text>
</comment>
<proteinExistence type="predicted"/>
<dbReference type="Proteomes" id="UP001442494">
    <property type="component" value="Unassembled WGS sequence"/>
</dbReference>